<dbReference type="InterPro" id="IPR036249">
    <property type="entry name" value="Thioredoxin-like_sf"/>
</dbReference>
<dbReference type="GO" id="GO:0034599">
    <property type="term" value="P:cellular response to oxidative stress"/>
    <property type="evidence" value="ECO:0007669"/>
    <property type="project" value="TreeGrafter"/>
</dbReference>
<dbReference type="RefSeq" id="WP_153713515.1">
    <property type="nucleotide sequence ID" value="NZ_CP045871.1"/>
</dbReference>
<evidence type="ECO:0000256" key="11">
    <source>
        <dbReference type="ARBA" id="ARBA00042639"/>
    </source>
</evidence>
<dbReference type="Pfam" id="PF00578">
    <property type="entry name" value="AhpC-TSA"/>
    <property type="match status" value="1"/>
</dbReference>
<sequence length="153" mass="16765">MLEVGQPCPQFSTTLDNGDSLTTDQLLGRPFAVFFYPRADTPGCTKESIAFSALKPQFDALGVRVLGASKDPVAKQGKFRDKHSLTVELIADDESDVCEQFGVWQEKSMYGKTYMGVTRSTFLFNANGVLVESWPKVKVDGHPEAVLQAAQSL</sequence>
<dbReference type="Gene3D" id="3.40.30.10">
    <property type="entry name" value="Glutaredoxin"/>
    <property type="match status" value="1"/>
</dbReference>
<name>A0A5Q2QCG2_9GAMM</name>
<comment type="subunit">
    <text evidence="2">Monomer.</text>
</comment>
<protein>
    <recommendedName>
        <fullName evidence="3">thioredoxin-dependent peroxiredoxin</fullName>
        <ecNumber evidence="3">1.11.1.24</ecNumber>
    </recommendedName>
    <alternativeName>
        <fullName evidence="9">Thioredoxin peroxidase</fullName>
    </alternativeName>
    <alternativeName>
        <fullName evidence="11">Thioredoxin-dependent peroxiredoxin Bcp</fullName>
    </alternativeName>
</protein>
<dbReference type="PANTHER" id="PTHR42801:SF4">
    <property type="entry name" value="AHPC_TSA FAMILY PROTEIN"/>
    <property type="match status" value="1"/>
</dbReference>
<dbReference type="EC" id="1.11.1.24" evidence="3"/>
<dbReference type="AlphaFoldDB" id="A0A5Q2QCG2"/>
<keyword evidence="5" id="KW-0049">Antioxidant</keyword>
<dbReference type="Proteomes" id="UP000388235">
    <property type="component" value="Chromosome"/>
</dbReference>
<reference evidence="14 15" key="1">
    <citation type="submission" date="2019-11" db="EMBL/GenBank/DDBJ databases">
        <authorList>
            <person name="Khan S.A."/>
            <person name="Jeon C.O."/>
            <person name="Chun B.H."/>
        </authorList>
    </citation>
    <scope>NUCLEOTIDE SEQUENCE [LARGE SCALE GENOMIC DNA]</scope>
    <source>
        <strain evidence="14 15">IMCC 1097</strain>
    </source>
</reference>
<keyword evidence="7" id="KW-1015">Disulfide bond</keyword>
<dbReference type="InterPro" id="IPR000866">
    <property type="entry name" value="AhpC/TSA"/>
</dbReference>
<evidence type="ECO:0000256" key="5">
    <source>
        <dbReference type="ARBA" id="ARBA00022862"/>
    </source>
</evidence>
<evidence type="ECO:0000256" key="4">
    <source>
        <dbReference type="ARBA" id="ARBA00022559"/>
    </source>
</evidence>
<keyword evidence="8" id="KW-0676">Redox-active center</keyword>
<dbReference type="PROSITE" id="PS51352">
    <property type="entry name" value="THIOREDOXIN_2"/>
    <property type="match status" value="1"/>
</dbReference>
<dbReference type="GO" id="GO:0008379">
    <property type="term" value="F:thioredoxin peroxidase activity"/>
    <property type="evidence" value="ECO:0007669"/>
    <property type="project" value="TreeGrafter"/>
</dbReference>
<dbReference type="InterPro" id="IPR050924">
    <property type="entry name" value="Peroxiredoxin_BCP/PrxQ"/>
</dbReference>
<evidence type="ECO:0000256" key="10">
    <source>
        <dbReference type="ARBA" id="ARBA00038489"/>
    </source>
</evidence>
<organism evidence="14 15">
    <name type="scientific">Litorivicinus lipolyticus</name>
    <dbReference type="NCBI Taxonomy" id="418701"/>
    <lineage>
        <taxon>Bacteria</taxon>
        <taxon>Pseudomonadati</taxon>
        <taxon>Pseudomonadota</taxon>
        <taxon>Gammaproteobacteria</taxon>
        <taxon>Oceanospirillales</taxon>
        <taxon>Litorivicinaceae</taxon>
        <taxon>Litorivicinus</taxon>
    </lineage>
</organism>
<proteinExistence type="inferred from homology"/>
<dbReference type="GO" id="GO:0045454">
    <property type="term" value="P:cell redox homeostasis"/>
    <property type="evidence" value="ECO:0007669"/>
    <property type="project" value="TreeGrafter"/>
</dbReference>
<evidence type="ECO:0000256" key="3">
    <source>
        <dbReference type="ARBA" id="ARBA00013017"/>
    </source>
</evidence>
<evidence type="ECO:0000313" key="15">
    <source>
        <dbReference type="Proteomes" id="UP000388235"/>
    </source>
</evidence>
<comment type="catalytic activity">
    <reaction evidence="12">
        <text>a hydroperoxide + [thioredoxin]-dithiol = an alcohol + [thioredoxin]-disulfide + H2O</text>
        <dbReference type="Rhea" id="RHEA:62620"/>
        <dbReference type="Rhea" id="RHEA-COMP:10698"/>
        <dbReference type="Rhea" id="RHEA-COMP:10700"/>
        <dbReference type="ChEBI" id="CHEBI:15377"/>
        <dbReference type="ChEBI" id="CHEBI:29950"/>
        <dbReference type="ChEBI" id="CHEBI:30879"/>
        <dbReference type="ChEBI" id="CHEBI:35924"/>
        <dbReference type="ChEBI" id="CHEBI:50058"/>
        <dbReference type="EC" id="1.11.1.24"/>
    </reaction>
</comment>
<dbReference type="KEGG" id="llp:GH975_05225"/>
<dbReference type="CDD" id="cd03017">
    <property type="entry name" value="PRX_BCP"/>
    <property type="match status" value="1"/>
</dbReference>
<evidence type="ECO:0000256" key="6">
    <source>
        <dbReference type="ARBA" id="ARBA00023002"/>
    </source>
</evidence>
<evidence type="ECO:0000256" key="8">
    <source>
        <dbReference type="ARBA" id="ARBA00023284"/>
    </source>
</evidence>
<dbReference type="GO" id="GO:0005737">
    <property type="term" value="C:cytoplasm"/>
    <property type="evidence" value="ECO:0007669"/>
    <property type="project" value="TreeGrafter"/>
</dbReference>
<dbReference type="PANTHER" id="PTHR42801">
    <property type="entry name" value="THIOREDOXIN-DEPENDENT PEROXIDE REDUCTASE"/>
    <property type="match status" value="1"/>
</dbReference>
<comment type="similarity">
    <text evidence="10">Belongs to the peroxiredoxin family. BCP/PrxQ subfamily.</text>
</comment>
<dbReference type="SUPFAM" id="SSF52833">
    <property type="entry name" value="Thioredoxin-like"/>
    <property type="match status" value="1"/>
</dbReference>
<evidence type="ECO:0000313" key="14">
    <source>
        <dbReference type="EMBL" id="QGG80011.1"/>
    </source>
</evidence>
<dbReference type="FunFam" id="3.40.30.10:FF:000007">
    <property type="entry name" value="Thioredoxin-dependent thiol peroxidase"/>
    <property type="match status" value="1"/>
</dbReference>
<accession>A0A5Q2QCG2</accession>
<evidence type="ECO:0000256" key="2">
    <source>
        <dbReference type="ARBA" id="ARBA00011245"/>
    </source>
</evidence>
<dbReference type="EMBL" id="CP045871">
    <property type="protein sequence ID" value="QGG80011.1"/>
    <property type="molecule type" value="Genomic_DNA"/>
</dbReference>
<evidence type="ECO:0000256" key="12">
    <source>
        <dbReference type="ARBA" id="ARBA00049091"/>
    </source>
</evidence>
<evidence type="ECO:0000256" key="9">
    <source>
        <dbReference type="ARBA" id="ARBA00032824"/>
    </source>
</evidence>
<evidence type="ECO:0000256" key="1">
    <source>
        <dbReference type="ARBA" id="ARBA00003330"/>
    </source>
</evidence>
<comment type="function">
    <text evidence="1">Thiol-specific peroxidase that catalyzes the reduction of hydrogen peroxide and organic hydroperoxides to water and alcohols, respectively. Plays a role in cell protection against oxidative stress by detoxifying peroxides and as sensor of hydrogen peroxide-mediated signaling events.</text>
</comment>
<gene>
    <name evidence="14" type="ORF">GH975_05225</name>
</gene>
<keyword evidence="4" id="KW-0575">Peroxidase</keyword>
<keyword evidence="6" id="KW-0560">Oxidoreductase</keyword>
<feature type="domain" description="Thioredoxin" evidence="13">
    <location>
        <begin position="2"/>
        <end position="153"/>
    </location>
</feature>
<evidence type="ECO:0000259" key="13">
    <source>
        <dbReference type="PROSITE" id="PS51352"/>
    </source>
</evidence>
<dbReference type="InterPro" id="IPR013766">
    <property type="entry name" value="Thioredoxin_domain"/>
</dbReference>
<evidence type="ECO:0000256" key="7">
    <source>
        <dbReference type="ARBA" id="ARBA00023157"/>
    </source>
</evidence>
<keyword evidence="15" id="KW-1185">Reference proteome</keyword>
<dbReference type="OrthoDB" id="9812811at2"/>